<dbReference type="SUPFAM" id="SSF52540">
    <property type="entry name" value="P-loop containing nucleoside triphosphate hydrolases"/>
    <property type="match status" value="1"/>
</dbReference>
<accession>A0AAV6YUD3</accession>
<evidence type="ECO:0000313" key="8">
    <source>
        <dbReference type="Proteomes" id="UP000824782"/>
    </source>
</evidence>
<sequence length="291" mass="33908">MSSLEELNRPPLKLVGGMPIIGPFADNWENVERFQARGDDLLISTYPKSGTTWVSKIVDLILNGGDTEESQKGAIFERVPFLECSGPGVPSGTKILNKQDFPRVIKTHLQVEVLPRSFWDKKCKVIYVARNAKDVAVSYYHFYRMAYGHPEPGTWEEFLNSYMEGNVAFGRWSAHVKGWWRMRQHSEILYLFYEDMLEDPRREVQKVMKFLGKELSDEVVEKIVKHTSFQAMKNNPMANYSTFPCMDHSISPFMRKGILGDWKTHFTVSQNERFDEYYRQEMADTDLTFRM</sequence>
<dbReference type="Proteomes" id="UP000824782">
    <property type="component" value="Unassembled WGS sequence"/>
</dbReference>
<dbReference type="InterPro" id="IPR000863">
    <property type="entry name" value="Sulfotransferase_dom"/>
</dbReference>
<dbReference type="Gene3D" id="3.40.50.300">
    <property type="entry name" value="P-loop containing nucleotide triphosphate hydrolases"/>
    <property type="match status" value="1"/>
</dbReference>
<dbReference type="GO" id="GO:0008146">
    <property type="term" value="F:sulfotransferase activity"/>
    <property type="evidence" value="ECO:0007669"/>
    <property type="project" value="InterPro"/>
</dbReference>
<gene>
    <name evidence="7" type="ORF">GDO81_022500</name>
</gene>
<keyword evidence="3" id="KW-0963">Cytoplasm</keyword>
<reference evidence="7" key="1">
    <citation type="thesis" date="2020" institute="ProQuest LLC" country="789 East Eisenhower Parkway, Ann Arbor, MI, USA">
        <title>Comparative Genomics and Chromosome Evolution.</title>
        <authorList>
            <person name="Mudd A.B."/>
        </authorList>
    </citation>
    <scope>NUCLEOTIDE SEQUENCE</scope>
    <source>
        <strain evidence="7">237g6f4</strain>
        <tissue evidence="7">Blood</tissue>
    </source>
</reference>
<dbReference type="FunFam" id="3.40.50.300:FF:000433">
    <property type="entry name" value="Estrogen sulfotransferase"/>
    <property type="match status" value="1"/>
</dbReference>
<dbReference type="PANTHER" id="PTHR11783">
    <property type="entry name" value="SULFOTRANSFERASE SULT"/>
    <property type="match status" value="1"/>
</dbReference>
<dbReference type="GO" id="GO:0005737">
    <property type="term" value="C:cytoplasm"/>
    <property type="evidence" value="ECO:0007669"/>
    <property type="project" value="UniProtKB-SubCell"/>
</dbReference>
<keyword evidence="8" id="KW-1185">Reference proteome</keyword>
<dbReference type="InterPro" id="IPR027417">
    <property type="entry name" value="P-loop_NTPase"/>
</dbReference>
<dbReference type="EC" id="2.8.2.-" evidence="5"/>
<dbReference type="Pfam" id="PF00685">
    <property type="entry name" value="Sulfotransfer_1"/>
    <property type="match status" value="1"/>
</dbReference>
<evidence type="ECO:0000256" key="5">
    <source>
        <dbReference type="RuleBase" id="RU361155"/>
    </source>
</evidence>
<organism evidence="7 8">
    <name type="scientific">Engystomops pustulosus</name>
    <name type="common">Tungara frog</name>
    <name type="synonym">Physalaemus pustulosus</name>
    <dbReference type="NCBI Taxonomy" id="76066"/>
    <lineage>
        <taxon>Eukaryota</taxon>
        <taxon>Metazoa</taxon>
        <taxon>Chordata</taxon>
        <taxon>Craniata</taxon>
        <taxon>Vertebrata</taxon>
        <taxon>Euteleostomi</taxon>
        <taxon>Amphibia</taxon>
        <taxon>Batrachia</taxon>
        <taxon>Anura</taxon>
        <taxon>Neobatrachia</taxon>
        <taxon>Hyloidea</taxon>
        <taxon>Leptodactylidae</taxon>
        <taxon>Leiuperinae</taxon>
        <taxon>Engystomops</taxon>
    </lineage>
</organism>
<proteinExistence type="inferred from homology"/>
<dbReference type="EMBL" id="WNYA01020517">
    <property type="protein sequence ID" value="KAG8538515.1"/>
    <property type="molecule type" value="Genomic_DNA"/>
</dbReference>
<protein>
    <recommendedName>
        <fullName evidence="5">Sulfotransferase</fullName>
        <ecNumber evidence="5">2.8.2.-</ecNumber>
    </recommendedName>
</protein>
<name>A0AAV6YUD3_ENGPU</name>
<evidence type="ECO:0000256" key="3">
    <source>
        <dbReference type="ARBA" id="ARBA00022490"/>
    </source>
</evidence>
<comment type="similarity">
    <text evidence="2 5">Belongs to the sulfotransferase 1 family.</text>
</comment>
<comment type="caution">
    <text evidence="7">The sequence shown here is derived from an EMBL/GenBank/DDBJ whole genome shotgun (WGS) entry which is preliminary data.</text>
</comment>
<evidence type="ECO:0000256" key="1">
    <source>
        <dbReference type="ARBA" id="ARBA00004496"/>
    </source>
</evidence>
<evidence type="ECO:0000313" key="7">
    <source>
        <dbReference type="EMBL" id="KAG8538515.1"/>
    </source>
</evidence>
<feature type="domain" description="Sulfotransferase" evidence="6">
    <location>
        <begin position="39"/>
        <end position="285"/>
    </location>
</feature>
<dbReference type="AlphaFoldDB" id="A0AAV6YUD3"/>
<evidence type="ECO:0000259" key="6">
    <source>
        <dbReference type="Pfam" id="PF00685"/>
    </source>
</evidence>
<comment type="subcellular location">
    <subcellularLocation>
        <location evidence="1">Cytoplasm</location>
    </subcellularLocation>
</comment>
<evidence type="ECO:0000256" key="4">
    <source>
        <dbReference type="ARBA" id="ARBA00022679"/>
    </source>
</evidence>
<evidence type="ECO:0000256" key="2">
    <source>
        <dbReference type="ARBA" id="ARBA00005771"/>
    </source>
</evidence>
<keyword evidence="4 5" id="KW-0808">Transferase</keyword>